<dbReference type="CDD" id="cd00130">
    <property type="entry name" value="PAS"/>
    <property type="match status" value="1"/>
</dbReference>
<feature type="transmembrane region" description="Helical" evidence="1">
    <location>
        <begin position="74"/>
        <end position="102"/>
    </location>
</feature>
<dbReference type="PROSITE" id="PS50883">
    <property type="entry name" value="EAL"/>
    <property type="match status" value="1"/>
</dbReference>
<dbReference type="Pfam" id="PF08448">
    <property type="entry name" value="PAS_4"/>
    <property type="match status" value="1"/>
</dbReference>
<dbReference type="InterPro" id="IPR035919">
    <property type="entry name" value="EAL_sf"/>
</dbReference>
<dbReference type="RefSeq" id="WP_094016949.1">
    <property type="nucleotide sequence ID" value="NZ_NMQW01000033.1"/>
</dbReference>
<evidence type="ECO:0000313" key="6">
    <source>
        <dbReference type="EMBL" id="OXM84378.1"/>
    </source>
</evidence>
<comment type="caution">
    <text evidence="6">The sequence shown here is derived from an EMBL/GenBank/DDBJ whole genome shotgun (WGS) entry which is preliminary data.</text>
</comment>
<sequence>MLSSGVGLLEKVMFNASFLVFFGFVFAMLCPWITRFRDGVRKGIWGLLYGLTALIMMHYPLISWDGGSLGATELVLGLSGVLYGTVPGIVSLVVTEAGLWLFGEPASLAEYGAGITAACTGLLAFHAGKRYPLSFARYTFLGLLLSIEVLLWNWNRLDEGSFANILADAVVPVILLYTFILMLVRFYLFSQRRKGSMEQKLHEREHQYRMLAEHSQDLIFNCDLQGRLISANPKFMQATGLSQEELSQKSLNELLLVRSELSDWEEMLSQLIQTQTSISAEKEIVNGQDGSRIYVTTLSPVIGADGQMKSAIGTCYDITSVRKSEQHIRQLSYFDTLTELPNRKLLTERLHQATLNGDEMMHALVLIDLDNFKFVNDTRGYAFGDELLKAVGNQLQQLFSPQYTVAKMGEDEYAVLLEDMDQIQPLLSCIETVQEQFQFPLFIRGEPIHSRISMGVAVYPGDGKNAEDLIRNAGTAIYKAKKTGKNQCCFYNADMRESLLRRSKLEDSLRKALIHNEFILQFQPQCHATTESVRGFEALIRWVHPELGTISPAEFIPIAEETGVIVPIGEWVIRTACERIKAIQKYHFEHAIISVNVSPVQLKRHDFVDMVMNILRETHVEPHHLELEITESIMMESFHESVHALEQLRGHGIRIALDDFGTGYSSLSYLRLLPIETLKIDRSFIQDIVNEPMQAALTESIIHLVHKMGIQVVAEGVETEEQLKFLQAWGCEYIQGYLVSEPLYELEIRRLSYLPQWRDPA</sequence>
<dbReference type="SMART" id="SM00267">
    <property type="entry name" value="GGDEF"/>
    <property type="match status" value="1"/>
</dbReference>
<dbReference type="SUPFAM" id="SSF55785">
    <property type="entry name" value="PYP-like sensor domain (PAS domain)"/>
    <property type="match status" value="1"/>
</dbReference>
<dbReference type="SUPFAM" id="SSF55073">
    <property type="entry name" value="Nucleotide cyclase"/>
    <property type="match status" value="1"/>
</dbReference>
<dbReference type="InterPro" id="IPR000700">
    <property type="entry name" value="PAS-assoc_C"/>
</dbReference>
<dbReference type="CDD" id="cd01949">
    <property type="entry name" value="GGDEF"/>
    <property type="match status" value="1"/>
</dbReference>
<dbReference type="SMART" id="SM00052">
    <property type="entry name" value="EAL"/>
    <property type="match status" value="1"/>
</dbReference>
<dbReference type="Proteomes" id="UP000215509">
    <property type="component" value="Unassembled WGS sequence"/>
</dbReference>
<dbReference type="FunFam" id="3.20.20.450:FF:000001">
    <property type="entry name" value="Cyclic di-GMP phosphodiesterase yahA"/>
    <property type="match status" value="1"/>
</dbReference>
<evidence type="ECO:0000259" key="3">
    <source>
        <dbReference type="PROSITE" id="PS50113"/>
    </source>
</evidence>
<feature type="domain" description="GGDEF" evidence="5">
    <location>
        <begin position="360"/>
        <end position="493"/>
    </location>
</feature>
<feature type="transmembrane region" description="Helical" evidence="1">
    <location>
        <begin position="46"/>
        <end position="62"/>
    </location>
</feature>
<dbReference type="NCBIfam" id="TIGR00229">
    <property type="entry name" value="sensory_box"/>
    <property type="match status" value="1"/>
</dbReference>
<dbReference type="PROSITE" id="PS50887">
    <property type="entry name" value="GGDEF"/>
    <property type="match status" value="1"/>
</dbReference>
<dbReference type="InterPro" id="IPR000014">
    <property type="entry name" value="PAS"/>
</dbReference>
<dbReference type="InterPro" id="IPR013656">
    <property type="entry name" value="PAS_4"/>
</dbReference>
<feature type="transmembrane region" description="Helical" evidence="1">
    <location>
        <begin position="135"/>
        <end position="154"/>
    </location>
</feature>
<feature type="domain" description="PAS" evidence="2">
    <location>
        <begin position="204"/>
        <end position="275"/>
    </location>
</feature>
<dbReference type="CDD" id="cd01948">
    <property type="entry name" value="EAL"/>
    <property type="match status" value="1"/>
</dbReference>
<feature type="domain" description="EAL" evidence="4">
    <location>
        <begin position="502"/>
        <end position="756"/>
    </location>
</feature>
<keyword evidence="1" id="KW-1133">Transmembrane helix</keyword>
<proteinExistence type="predicted"/>
<dbReference type="AlphaFoldDB" id="A0A229ULP6"/>
<evidence type="ECO:0000313" key="7">
    <source>
        <dbReference type="Proteomes" id="UP000215509"/>
    </source>
</evidence>
<evidence type="ECO:0000259" key="5">
    <source>
        <dbReference type="PROSITE" id="PS50887"/>
    </source>
</evidence>
<accession>A0A229ULP6</accession>
<feature type="domain" description="PAC" evidence="3">
    <location>
        <begin position="278"/>
        <end position="330"/>
    </location>
</feature>
<dbReference type="PROSITE" id="PS50113">
    <property type="entry name" value="PAC"/>
    <property type="match status" value="1"/>
</dbReference>
<dbReference type="SUPFAM" id="SSF141868">
    <property type="entry name" value="EAL domain-like"/>
    <property type="match status" value="1"/>
</dbReference>
<dbReference type="InterPro" id="IPR001633">
    <property type="entry name" value="EAL_dom"/>
</dbReference>
<dbReference type="Gene3D" id="3.30.70.270">
    <property type="match status" value="1"/>
</dbReference>
<dbReference type="PANTHER" id="PTHR44757">
    <property type="entry name" value="DIGUANYLATE CYCLASE DGCP"/>
    <property type="match status" value="1"/>
</dbReference>
<reference evidence="6 7" key="1">
    <citation type="submission" date="2017-07" db="EMBL/GenBank/DDBJ databases">
        <title>Genome sequencing and assembly of Paenibacillus rigui.</title>
        <authorList>
            <person name="Mayilraj S."/>
        </authorList>
    </citation>
    <scope>NUCLEOTIDE SEQUENCE [LARGE SCALE GENOMIC DNA]</scope>
    <source>
        <strain evidence="6 7">JCM 16352</strain>
    </source>
</reference>
<keyword evidence="1" id="KW-0472">Membrane</keyword>
<dbReference type="InterPro" id="IPR000160">
    <property type="entry name" value="GGDEF_dom"/>
</dbReference>
<dbReference type="EMBL" id="NMQW01000033">
    <property type="protein sequence ID" value="OXM84378.1"/>
    <property type="molecule type" value="Genomic_DNA"/>
</dbReference>
<feature type="transmembrane region" description="Helical" evidence="1">
    <location>
        <begin position="12"/>
        <end position="34"/>
    </location>
</feature>
<keyword evidence="1" id="KW-0812">Transmembrane</keyword>
<protein>
    <recommendedName>
        <fullName evidence="8">PAS domain S-box protein</fullName>
    </recommendedName>
</protein>
<dbReference type="InterPro" id="IPR029787">
    <property type="entry name" value="Nucleotide_cyclase"/>
</dbReference>
<dbReference type="PANTHER" id="PTHR44757:SF2">
    <property type="entry name" value="BIOFILM ARCHITECTURE MAINTENANCE PROTEIN MBAA"/>
    <property type="match status" value="1"/>
</dbReference>
<dbReference type="Gene3D" id="3.20.20.450">
    <property type="entry name" value="EAL domain"/>
    <property type="match status" value="1"/>
</dbReference>
<dbReference type="PROSITE" id="PS50112">
    <property type="entry name" value="PAS"/>
    <property type="match status" value="1"/>
</dbReference>
<evidence type="ECO:0000259" key="2">
    <source>
        <dbReference type="PROSITE" id="PS50112"/>
    </source>
</evidence>
<dbReference type="NCBIfam" id="TIGR00254">
    <property type="entry name" value="GGDEF"/>
    <property type="match status" value="1"/>
</dbReference>
<evidence type="ECO:0008006" key="8">
    <source>
        <dbReference type="Google" id="ProtNLM"/>
    </source>
</evidence>
<dbReference type="InterPro" id="IPR052155">
    <property type="entry name" value="Biofilm_reg_signaling"/>
</dbReference>
<organism evidence="6 7">
    <name type="scientific">Paenibacillus rigui</name>
    <dbReference type="NCBI Taxonomy" id="554312"/>
    <lineage>
        <taxon>Bacteria</taxon>
        <taxon>Bacillati</taxon>
        <taxon>Bacillota</taxon>
        <taxon>Bacilli</taxon>
        <taxon>Bacillales</taxon>
        <taxon>Paenibacillaceae</taxon>
        <taxon>Paenibacillus</taxon>
    </lineage>
</organism>
<evidence type="ECO:0000256" key="1">
    <source>
        <dbReference type="SAM" id="Phobius"/>
    </source>
</evidence>
<dbReference type="OrthoDB" id="9759607at2"/>
<dbReference type="InterPro" id="IPR035965">
    <property type="entry name" value="PAS-like_dom_sf"/>
</dbReference>
<name>A0A229ULP6_9BACL</name>
<gene>
    <name evidence="6" type="ORF">CF651_21615</name>
</gene>
<feature type="transmembrane region" description="Helical" evidence="1">
    <location>
        <begin position="108"/>
        <end position="128"/>
    </location>
</feature>
<evidence type="ECO:0000259" key="4">
    <source>
        <dbReference type="PROSITE" id="PS50883"/>
    </source>
</evidence>
<dbReference type="InterPro" id="IPR043128">
    <property type="entry name" value="Rev_trsase/Diguanyl_cyclase"/>
</dbReference>
<dbReference type="Pfam" id="PF00990">
    <property type="entry name" value="GGDEF"/>
    <property type="match status" value="1"/>
</dbReference>
<feature type="transmembrane region" description="Helical" evidence="1">
    <location>
        <begin position="166"/>
        <end position="188"/>
    </location>
</feature>
<dbReference type="Pfam" id="PF00563">
    <property type="entry name" value="EAL"/>
    <property type="match status" value="1"/>
</dbReference>
<dbReference type="Gene3D" id="3.30.450.20">
    <property type="entry name" value="PAS domain"/>
    <property type="match status" value="1"/>
</dbReference>
<keyword evidence="7" id="KW-1185">Reference proteome</keyword>
<dbReference type="SMART" id="SM00091">
    <property type="entry name" value="PAS"/>
    <property type="match status" value="1"/>
</dbReference>